<evidence type="ECO:0000313" key="2">
    <source>
        <dbReference type="WBParaSite" id="JU765_v2.g10046.t1"/>
    </source>
</evidence>
<name>A0AC34PUE0_9BILA</name>
<accession>A0AC34PUE0</accession>
<sequence>MASNSPFAVVASGHLVQANFTTEDGEFFSLVLPNVGIVDHLAVFLTGSIFFPDDKAGSIYIRFQSAPDNWLYLGMLSNQKPSAFFRISNVNRKDSTISHINRPLQPDGFSESNEEAAEILIHIESAVIANGRVGDKQVSVSPNNFLAFQQKMVKSFVNFASSFVRSFPTEMGNIGQFVPVEVVTQWYDKFSKKLEINPNFWVNIHDD</sequence>
<dbReference type="WBParaSite" id="JU765_v2.g10046.t1">
    <property type="protein sequence ID" value="JU765_v2.g10046.t1"/>
    <property type="gene ID" value="JU765_v2.g10046"/>
</dbReference>
<reference evidence="2" key="1">
    <citation type="submission" date="2022-11" db="UniProtKB">
        <authorList>
            <consortium name="WormBaseParasite"/>
        </authorList>
    </citation>
    <scope>IDENTIFICATION</scope>
</reference>
<dbReference type="Proteomes" id="UP000887576">
    <property type="component" value="Unplaced"/>
</dbReference>
<evidence type="ECO:0000313" key="1">
    <source>
        <dbReference type="Proteomes" id="UP000887576"/>
    </source>
</evidence>
<organism evidence="1 2">
    <name type="scientific">Panagrolaimus sp. JU765</name>
    <dbReference type="NCBI Taxonomy" id="591449"/>
    <lineage>
        <taxon>Eukaryota</taxon>
        <taxon>Metazoa</taxon>
        <taxon>Ecdysozoa</taxon>
        <taxon>Nematoda</taxon>
        <taxon>Chromadorea</taxon>
        <taxon>Rhabditida</taxon>
        <taxon>Tylenchina</taxon>
        <taxon>Panagrolaimomorpha</taxon>
        <taxon>Panagrolaimoidea</taxon>
        <taxon>Panagrolaimidae</taxon>
        <taxon>Panagrolaimus</taxon>
    </lineage>
</organism>
<protein>
    <submittedName>
        <fullName evidence="2">Hikeshi-like domain-containing protein</fullName>
    </submittedName>
</protein>
<proteinExistence type="predicted"/>